<accession>A0A1V9EGM1</accession>
<dbReference type="EMBL" id="LVXG01000031">
    <property type="protein sequence ID" value="OQP45263.1"/>
    <property type="molecule type" value="Genomic_DNA"/>
</dbReference>
<dbReference type="OrthoDB" id="7054664at2"/>
<dbReference type="Gene3D" id="2.30.30.40">
    <property type="entry name" value="SH3 Domains"/>
    <property type="match status" value="1"/>
</dbReference>
<feature type="chain" id="PRO_5010740813" description="SH3b domain-containing protein" evidence="1">
    <location>
        <begin position="24"/>
        <end position="223"/>
    </location>
</feature>
<organism evidence="2 3">
    <name type="scientific">Niastella yeongjuensis</name>
    <dbReference type="NCBI Taxonomy" id="354355"/>
    <lineage>
        <taxon>Bacteria</taxon>
        <taxon>Pseudomonadati</taxon>
        <taxon>Bacteroidota</taxon>
        <taxon>Chitinophagia</taxon>
        <taxon>Chitinophagales</taxon>
        <taxon>Chitinophagaceae</taxon>
        <taxon>Niastella</taxon>
    </lineage>
</organism>
<evidence type="ECO:0008006" key="4">
    <source>
        <dbReference type="Google" id="ProtNLM"/>
    </source>
</evidence>
<protein>
    <recommendedName>
        <fullName evidence="4">SH3b domain-containing protein</fullName>
    </recommendedName>
</protein>
<name>A0A1V9EGM1_9BACT</name>
<evidence type="ECO:0000256" key="1">
    <source>
        <dbReference type="SAM" id="SignalP"/>
    </source>
</evidence>
<dbReference type="STRING" id="354355.SAMN05660816_02474"/>
<comment type="caution">
    <text evidence="2">The sequence shown here is derived from an EMBL/GenBank/DDBJ whole genome shotgun (WGS) entry which is preliminary data.</text>
</comment>
<dbReference type="Proteomes" id="UP000192610">
    <property type="component" value="Unassembled WGS sequence"/>
</dbReference>
<reference evidence="3" key="1">
    <citation type="submission" date="2016-04" db="EMBL/GenBank/DDBJ databases">
        <authorList>
            <person name="Chen L."/>
            <person name="Zhuang W."/>
            <person name="Wang G."/>
        </authorList>
    </citation>
    <scope>NUCLEOTIDE SEQUENCE [LARGE SCALE GENOMIC DNA]</scope>
    <source>
        <strain evidence="3">17621</strain>
    </source>
</reference>
<dbReference type="AlphaFoldDB" id="A0A1V9EGM1"/>
<dbReference type="RefSeq" id="WP_081202345.1">
    <property type="nucleotide sequence ID" value="NZ_FOCZ01000004.1"/>
</dbReference>
<gene>
    <name evidence="2" type="ORF">A4H97_32615</name>
</gene>
<keyword evidence="1" id="KW-0732">Signal</keyword>
<evidence type="ECO:0000313" key="3">
    <source>
        <dbReference type="Proteomes" id="UP000192610"/>
    </source>
</evidence>
<feature type="signal peptide" evidence="1">
    <location>
        <begin position="1"/>
        <end position="23"/>
    </location>
</feature>
<proteinExistence type="predicted"/>
<evidence type="ECO:0000313" key="2">
    <source>
        <dbReference type="EMBL" id="OQP45263.1"/>
    </source>
</evidence>
<keyword evidence="3" id="KW-1185">Reference proteome</keyword>
<sequence>MQKSLPLTLLLLIAALLSLSSSAQLGIIKDPDGFCNVRAEASNQSKIEDTLTNGRFVLALEQEVKNNWLLVDYHKGKDLHSGYIHKSRIVFLKDLTAFNEITATDTLAKWQLNEMQITIKSGPFSKANRKIDGKMAWGNDGRVPRTEYKSIQFKSGTQTLNFPRSGFNDLFEISPVKHTAVTLDKTTGKVYIEAENSDGAGSYLVVWVINSGKIEWREEFIPF</sequence>